<reference evidence="3" key="1">
    <citation type="submission" date="2022-10" db="EMBL/GenBank/DDBJ databases">
        <authorList>
            <person name="Chen Y."/>
            <person name="Dougan E. K."/>
            <person name="Chan C."/>
            <person name="Rhodes N."/>
            <person name="Thang M."/>
        </authorList>
    </citation>
    <scope>NUCLEOTIDE SEQUENCE</scope>
</reference>
<keyword evidence="6" id="KW-1185">Reference proteome</keyword>
<dbReference type="Gene3D" id="3.30.70.330">
    <property type="match status" value="1"/>
</dbReference>
<dbReference type="EMBL" id="CAMXCT030000098">
    <property type="protein sequence ID" value="CAL4761108.1"/>
    <property type="molecule type" value="Genomic_DNA"/>
</dbReference>
<evidence type="ECO:0000313" key="3">
    <source>
        <dbReference type="EMBL" id="CAI3973796.1"/>
    </source>
</evidence>
<comment type="caution">
    <text evidence="3">The sequence shown here is derived from an EMBL/GenBank/DDBJ whole genome shotgun (WGS) entry which is preliminary data.</text>
</comment>
<dbReference type="SUPFAM" id="SSF54928">
    <property type="entry name" value="RNA-binding domain, RBD"/>
    <property type="match status" value="1"/>
</dbReference>
<evidence type="ECO:0000256" key="1">
    <source>
        <dbReference type="SAM" id="MobiDB-lite"/>
    </source>
</evidence>
<feature type="region of interest" description="Disordered" evidence="1">
    <location>
        <begin position="97"/>
        <end position="119"/>
    </location>
</feature>
<feature type="compositionally biased region" description="Polar residues" evidence="1">
    <location>
        <begin position="97"/>
        <end position="107"/>
    </location>
</feature>
<organism evidence="3">
    <name type="scientific">Cladocopium goreaui</name>
    <dbReference type="NCBI Taxonomy" id="2562237"/>
    <lineage>
        <taxon>Eukaryota</taxon>
        <taxon>Sar</taxon>
        <taxon>Alveolata</taxon>
        <taxon>Dinophyceae</taxon>
        <taxon>Suessiales</taxon>
        <taxon>Symbiodiniaceae</taxon>
        <taxon>Cladocopium</taxon>
    </lineage>
</organism>
<reference evidence="4" key="2">
    <citation type="submission" date="2024-04" db="EMBL/GenBank/DDBJ databases">
        <authorList>
            <person name="Chen Y."/>
            <person name="Shah S."/>
            <person name="Dougan E. K."/>
            <person name="Thang M."/>
            <person name="Chan C."/>
        </authorList>
    </citation>
    <scope>NUCLEOTIDE SEQUENCE [LARGE SCALE GENOMIC DNA]</scope>
</reference>
<dbReference type="OrthoDB" id="417481at2759"/>
<dbReference type="Proteomes" id="UP001152797">
    <property type="component" value="Unassembled WGS sequence"/>
</dbReference>
<evidence type="ECO:0000313" key="5">
    <source>
        <dbReference type="EMBL" id="CAL4761108.1"/>
    </source>
</evidence>
<feature type="domain" description="Mei2-like C-terminal RNA recognition motif" evidence="2">
    <location>
        <begin position="131"/>
        <end position="217"/>
    </location>
</feature>
<sequence>MKYTISRQLQNISDLHQRQQWLQSHTFTQMEHQLQMEAHVEMEPRFADVSQAQMQESWALQKNHESALQTMHRSFWQEAMPEWSGHIGQAMRPYSRNKQVTPKTGAQHSGPRASVKTEKLSDDRLGNSGATTLMVRNIPVRYTQEMLLKEWPNGGNYDFLYLPICIKKKCNTSFAFINFISPEAAREFADRWHHERLLFFSARKPLDISLADLQGLEKNLLQCMNNKTSRIRNVRFQPAVFKGAERVSVEKVMKDMRQKLNPNQSNEGEENGHLEPLVYGHDFTSPESF</sequence>
<proteinExistence type="predicted"/>
<feature type="region of interest" description="Disordered" evidence="1">
    <location>
        <begin position="260"/>
        <end position="289"/>
    </location>
</feature>
<name>A0A9P1BL97_9DINO</name>
<evidence type="ECO:0000313" key="6">
    <source>
        <dbReference type="Proteomes" id="UP001152797"/>
    </source>
</evidence>
<evidence type="ECO:0000259" key="2">
    <source>
        <dbReference type="Pfam" id="PF04059"/>
    </source>
</evidence>
<dbReference type="GO" id="GO:0003676">
    <property type="term" value="F:nucleic acid binding"/>
    <property type="evidence" value="ECO:0007669"/>
    <property type="project" value="InterPro"/>
</dbReference>
<dbReference type="InterPro" id="IPR007201">
    <property type="entry name" value="Mei2-like_Rrm_C"/>
</dbReference>
<dbReference type="InterPro" id="IPR035979">
    <property type="entry name" value="RBD_domain_sf"/>
</dbReference>
<dbReference type="Pfam" id="PF04059">
    <property type="entry name" value="RRM_2"/>
    <property type="match status" value="1"/>
</dbReference>
<dbReference type="AlphaFoldDB" id="A0A9P1BL97"/>
<accession>A0A9P1BL97</accession>
<protein>
    <submittedName>
        <fullName evidence="5">Protein MEI2-like 3 (AML3) (MEI2-like protein 3)</fullName>
    </submittedName>
</protein>
<dbReference type="EMBL" id="CAMXCT010000098">
    <property type="protein sequence ID" value="CAI3973796.1"/>
    <property type="molecule type" value="Genomic_DNA"/>
</dbReference>
<evidence type="ECO:0000313" key="4">
    <source>
        <dbReference type="EMBL" id="CAL1127171.1"/>
    </source>
</evidence>
<dbReference type="InterPro" id="IPR012677">
    <property type="entry name" value="Nucleotide-bd_a/b_plait_sf"/>
</dbReference>
<dbReference type="EMBL" id="CAMXCT020000098">
    <property type="protein sequence ID" value="CAL1127171.1"/>
    <property type="molecule type" value="Genomic_DNA"/>
</dbReference>
<gene>
    <name evidence="3" type="ORF">C1SCF055_LOCUS2253</name>
</gene>